<gene>
    <name evidence="1" type="ORF">CWATWH0003_0253</name>
</gene>
<dbReference type="RefSeq" id="WP_007308914.1">
    <property type="nucleotide sequence ID" value="NZ_AESD01000038.1"/>
</dbReference>
<name>G5IY99_CROWT</name>
<protein>
    <recommendedName>
        <fullName evidence="3">Prevent-host-death protein</fullName>
    </recommendedName>
</protein>
<dbReference type="EMBL" id="AESD01000038">
    <property type="protein sequence ID" value="EHJ15088.1"/>
    <property type="molecule type" value="Genomic_DNA"/>
</dbReference>
<reference evidence="1 2" key="1">
    <citation type="journal article" date="2011" name="Front. Microbiol.">
        <title>Two Strains of Crocosphaera watsonii with Highly Conserved Genomes are Distinguished by Strain-Specific Features.</title>
        <authorList>
            <person name="Bench S.R."/>
            <person name="Ilikchyan I.N."/>
            <person name="Tripp H.J."/>
            <person name="Zehr J.P."/>
        </authorList>
    </citation>
    <scope>NUCLEOTIDE SEQUENCE [LARGE SCALE GENOMIC DNA]</scope>
    <source>
        <strain evidence="1 2">WH 0003</strain>
    </source>
</reference>
<evidence type="ECO:0000313" key="2">
    <source>
        <dbReference type="Proteomes" id="UP000003477"/>
    </source>
</evidence>
<proteinExistence type="predicted"/>
<evidence type="ECO:0008006" key="3">
    <source>
        <dbReference type="Google" id="ProtNLM"/>
    </source>
</evidence>
<accession>G5IY99</accession>
<dbReference type="PATRIC" id="fig|423471.3.peg.234"/>
<sequence>MDLVKVKIELKEIKENPEILEVLSRDNQEIIITKNAQAIYKLTRINQPSSKRRHRGTAKGLITISSDFDEPIILLCPEKFS</sequence>
<dbReference type="AlphaFoldDB" id="G5IY99"/>
<dbReference type="GeneID" id="88764209"/>
<dbReference type="Proteomes" id="UP000003477">
    <property type="component" value="Unassembled WGS sequence"/>
</dbReference>
<organism evidence="1 2">
    <name type="scientific">Crocosphaera watsonii WH 0003</name>
    <dbReference type="NCBI Taxonomy" id="423471"/>
    <lineage>
        <taxon>Bacteria</taxon>
        <taxon>Bacillati</taxon>
        <taxon>Cyanobacteriota</taxon>
        <taxon>Cyanophyceae</taxon>
        <taxon>Oscillatoriophycideae</taxon>
        <taxon>Chroococcales</taxon>
        <taxon>Aphanothecaceae</taxon>
        <taxon>Crocosphaera</taxon>
    </lineage>
</organism>
<evidence type="ECO:0000313" key="1">
    <source>
        <dbReference type="EMBL" id="EHJ15088.1"/>
    </source>
</evidence>
<comment type="caution">
    <text evidence="1">The sequence shown here is derived from an EMBL/GenBank/DDBJ whole genome shotgun (WGS) entry which is preliminary data.</text>
</comment>